<protein>
    <submittedName>
        <fullName evidence="1">Uncharacterized protein</fullName>
    </submittedName>
</protein>
<dbReference type="OrthoDB" id="2135762at2759"/>
<sequence length="128" mass="14085">MRHNISINGVDVIARGDMDENGDFAEAKDVGEEVVIEEFEAFDEKLRKRVGGWLSGGIGLLRRLAGIGGRRGRRRRGGGRRSGEGEELERARVVGLEDGEVDVGGVEALKRQEEVEKNWGRAVEGWAL</sequence>
<accession>A0A9W8XBN9</accession>
<dbReference type="RefSeq" id="XP_056066325.1">
    <property type="nucleotide sequence ID" value="XM_056219198.1"/>
</dbReference>
<dbReference type="Proteomes" id="UP001140513">
    <property type="component" value="Unassembled WGS sequence"/>
</dbReference>
<evidence type="ECO:0000313" key="2">
    <source>
        <dbReference type="Proteomes" id="UP001140513"/>
    </source>
</evidence>
<dbReference type="GeneID" id="80913986"/>
<keyword evidence="2" id="KW-1185">Reference proteome</keyword>
<evidence type="ECO:0000313" key="1">
    <source>
        <dbReference type="EMBL" id="KAJ4346525.1"/>
    </source>
</evidence>
<organism evidence="1 2">
    <name type="scientific">Didymosphaeria variabile</name>
    <dbReference type="NCBI Taxonomy" id="1932322"/>
    <lineage>
        <taxon>Eukaryota</taxon>
        <taxon>Fungi</taxon>
        <taxon>Dikarya</taxon>
        <taxon>Ascomycota</taxon>
        <taxon>Pezizomycotina</taxon>
        <taxon>Dothideomycetes</taxon>
        <taxon>Pleosporomycetidae</taxon>
        <taxon>Pleosporales</taxon>
        <taxon>Massarineae</taxon>
        <taxon>Didymosphaeriaceae</taxon>
        <taxon>Didymosphaeria</taxon>
    </lineage>
</organism>
<dbReference type="AlphaFoldDB" id="A0A9W8XBN9"/>
<gene>
    <name evidence="1" type="ORF">N0V89_010456</name>
</gene>
<reference evidence="1" key="1">
    <citation type="submission" date="2022-10" db="EMBL/GenBank/DDBJ databases">
        <title>Tapping the CABI collections for fungal endophytes: first genome assemblies for Collariella, Neodidymelliopsis, Ascochyta clinopodiicola, Didymella pomorum, Didymosphaeria variabile, Neocosmospora piperis and Neocucurbitaria cava.</title>
        <authorList>
            <person name="Hill R."/>
        </authorList>
    </citation>
    <scope>NUCLEOTIDE SEQUENCE</scope>
    <source>
        <strain evidence="1">IMI 356815</strain>
    </source>
</reference>
<dbReference type="EMBL" id="JAPEUX010000008">
    <property type="protein sequence ID" value="KAJ4346525.1"/>
    <property type="molecule type" value="Genomic_DNA"/>
</dbReference>
<name>A0A9W8XBN9_9PLEO</name>
<comment type="caution">
    <text evidence="1">The sequence shown here is derived from an EMBL/GenBank/DDBJ whole genome shotgun (WGS) entry which is preliminary data.</text>
</comment>
<proteinExistence type="predicted"/>